<accession>A0ABD1MCH4</accession>
<dbReference type="InterPro" id="IPR044700">
    <property type="entry name" value="PIP2/PIPL1"/>
</dbReference>
<name>A0ABD1MCH4_9FABA</name>
<evidence type="ECO:0000256" key="2">
    <source>
        <dbReference type="SAM" id="Phobius"/>
    </source>
</evidence>
<keyword evidence="2" id="KW-0472">Membrane</keyword>
<evidence type="ECO:0000256" key="1">
    <source>
        <dbReference type="SAM" id="MobiDB-lite"/>
    </source>
</evidence>
<evidence type="ECO:0000313" key="3">
    <source>
        <dbReference type="EMBL" id="KAL2333493.1"/>
    </source>
</evidence>
<feature type="transmembrane region" description="Helical" evidence="2">
    <location>
        <begin position="27"/>
        <end position="44"/>
    </location>
</feature>
<evidence type="ECO:0000313" key="4">
    <source>
        <dbReference type="Proteomes" id="UP001603857"/>
    </source>
</evidence>
<keyword evidence="2" id="KW-1133">Transmembrane helix</keyword>
<proteinExistence type="predicted"/>
<dbReference type="PANTHER" id="PTHR34663">
    <property type="entry name" value="OS06G0637400 PROTEIN"/>
    <property type="match status" value="1"/>
</dbReference>
<dbReference type="EMBL" id="JBGMDY010000005">
    <property type="protein sequence ID" value="KAL2333493.1"/>
    <property type="molecule type" value="Genomic_DNA"/>
</dbReference>
<dbReference type="Proteomes" id="UP001603857">
    <property type="component" value="Unassembled WGS sequence"/>
</dbReference>
<sequence>MSERKNYRSNCSKFSDLSDHYNKECKLVALFVLILLVKSGLMGLEARPLSIIGKGNPGSAGEVVDLFDWLSLGAMKDSGPSPGVGHKFTNSETLGGIKNSGPSPGGEGHKFTNSQTLGGIKDSGPSPGVGH</sequence>
<reference evidence="3 4" key="1">
    <citation type="submission" date="2024-08" db="EMBL/GenBank/DDBJ databases">
        <title>Insights into the chromosomal genome structure of Flemingia macrophylla.</title>
        <authorList>
            <person name="Ding Y."/>
            <person name="Zhao Y."/>
            <person name="Bi W."/>
            <person name="Wu M."/>
            <person name="Zhao G."/>
            <person name="Gong Y."/>
            <person name="Li W."/>
            <person name="Zhang P."/>
        </authorList>
    </citation>
    <scope>NUCLEOTIDE SEQUENCE [LARGE SCALE GENOMIC DNA]</scope>
    <source>
        <strain evidence="3">DYQJB</strain>
        <tissue evidence="3">Leaf</tissue>
    </source>
</reference>
<keyword evidence="4" id="KW-1185">Reference proteome</keyword>
<keyword evidence="2" id="KW-0812">Transmembrane</keyword>
<gene>
    <name evidence="3" type="ORF">Fmac_014706</name>
</gene>
<feature type="region of interest" description="Disordered" evidence="1">
    <location>
        <begin position="77"/>
        <end position="131"/>
    </location>
</feature>
<protein>
    <submittedName>
        <fullName evidence="3">Uncharacterized protein</fullName>
    </submittedName>
</protein>
<organism evidence="3 4">
    <name type="scientific">Flemingia macrophylla</name>
    <dbReference type="NCBI Taxonomy" id="520843"/>
    <lineage>
        <taxon>Eukaryota</taxon>
        <taxon>Viridiplantae</taxon>
        <taxon>Streptophyta</taxon>
        <taxon>Embryophyta</taxon>
        <taxon>Tracheophyta</taxon>
        <taxon>Spermatophyta</taxon>
        <taxon>Magnoliopsida</taxon>
        <taxon>eudicotyledons</taxon>
        <taxon>Gunneridae</taxon>
        <taxon>Pentapetalae</taxon>
        <taxon>rosids</taxon>
        <taxon>fabids</taxon>
        <taxon>Fabales</taxon>
        <taxon>Fabaceae</taxon>
        <taxon>Papilionoideae</taxon>
        <taxon>50 kb inversion clade</taxon>
        <taxon>NPAAA clade</taxon>
        <taxon>indigoferoid/millettioid clade</taxon>
        <taxon>Phaseoleae</taxon>
        <taxon>Flemingia</taxon>
    </lineage>
</organism>
<dbReference type="PANTHER" id="PTHR34663:SF21">
    <property type="entry name" value="PROTEIN, PUTATIVE-RELATED"/>
    <property type="match status" value="1"/>
</dbReference>
<comment type="caution">
    <text evidence="3">The sequence shown here is derived from an EMBL/GenBank/DDBJ whole genome shotgun (WGS) entry which is preliminary data.</text>
</comment>
<dbReference type="AlphaFoldDB" id="A0ABD1MCH4"/>